<keyword evidence="4" id="KW-0456">Lyase</keyword>
<evidence type="ECO:0000256" key="3">
    <source>
        <dbReference type="ARBA" id="ARBA00011233"/>
    </source>
</evidence>
<comment type="pathway">
    <text evidence="1">Carbohydrate acid metabolism.</text>
</comment>
<dbReference type="Pfam" id="PF01081">
    <property type="entry name" value="Aldolase"/>
    <property type="match status" value="1"/>
</dbReference>
<protein>
    <submittedName>
        <fullName evidence="6">2-dehydro-3-deoxyphosphogluconate aldolase</fullName>
    </submittedName>
</protein>
<dbReference type="NCBIfam" id="TIGR01182">
    <property type="entry name" value="eda"/>
    <property type="match status" value="1"/>
</dbReference>
<dbReference type="InterPro" id="IPR013785">
    <property type="entry name" value="Aldolase_TIM"/>
</dbReference>
<organism evidence="6 7">
    <name type="scientific">Virgibacillus profundi</name>
    <dbReference type="NCBI Taxonomy" id="2024555"/>
    <lineage>
        <taxon>Bacteria</taxon>
        <taxon>Bacillati</taxon>
        <taxon>Bacillota</taxon>
        <taxon>Bacilli</taxon>
        <taxon>Bacillales</taxon>
        <taxon>Bacillaceae</taxon>
        <taxon>Virgibacillus</taxon>
    </lineage>
</organism>
<dbReference type="CDD" id="cd00452">
    <property type="entry name" value="KDPG_aldolase"/>
    <property type="match status" value="1"/>
</dbReference>
<evidence type="ECO:0000256" key="5">
    <source>
        <dbReference type="ARBA" id="ARBA00023277"/>
    </source>
</evidence>
<dbReference type="InterPro" id="IPR000887">
    <property type="entry name" value="Aldlse_KDPG_KHG"/>
</dbReference>
<keyword evidence="5" id="KW-0119">Carbohydrate metabolism</keyword>
<evidence type="ECO:0000256" key="1">
    <source>
        <dbReference type="ARBA" id="ARBA00004761"/>
    </source>
</evidence>
<dbReference type="RefSeq" id="WP_095656743.1">
    <property type="nucleotide sequence ID" value="NZ_NPOA01000013.1"/>
</dbReference>
<dbReference type="SUPFAM" id="SSF51569">
    <property type="entry name" value="Aldolase"/>
    <property type="match status" value="1"/>
</dbReference>
<dbReference type="Proteomes" id="UP000218887">
    <property type="component" value="Unassembled WGS sequence"/>
</dbReference>
<dbReference type="EMBL" id="NPOA01000013">
    <property type="protein sequence ID" value="PAV28327.1"/>
    <property type="molecule type" value="Genomic_DNA"/>
</dbReference>
<evidence type="ECO:0000313" key="6">
    <source>
        <dbReference type="EMBL" id="PAV28327.1"/>
    </source>
</evidence>
<dbReference type="AlphaFoldDB" id="A0A2A2I9L0"/>
<dbReference type="PANTHER" id="PTHR30246:SF1">
    <property type="entry name" value="2-DEHYDRO-3-DEOXY-6-PHOSPHOGALACTONATE ALDOLASE-RELATED"/>
    <property type="match status" value="1"/>
</dbReference>
<reference evidence="6 7" key="1">
    <citation type="submission" date="2017-08" db="EMBL/GenBank/DDBJ databases">
        <title>Virgibacillus indicus sp. nov. and Virgibacillus profoundi sp. nov, two moderately halophilic bacteria isolated from marine sediment by using the Microfluidic Streak Plate.</title>
        <authorList>
            <person name="Xu B."/>
            <person name="Hu B."/>
            <person name="Wang J."/>
            <person name="Zhu Y."/>
            <person name="Huang L."/>
            <person name="Du W."/>
            <person name="Huang Y."/>
        </authorList>
    </citation>
    <scope>NUCLEOTIDE SEQUENCE [LARGE SCALE GENOMIC DNA]</scope>
    <source>
        <strain evidence="6 7">IO3-P3-H5</strain>
    </source>
</reference>
<accession>A0A2A2I9L0</accession>
<sequence length="219" mass="23583">MIEKIETMMKIRENGIIAVIRSIPEEKVSDLADVLISSGIKALEITVENKNALSIIEYLSNKYDDQIIIGAGTVLDSTSAKLAISKGADFILSPNLNTEVVKTTLRYGKVSIPGVMTPTEMLHAIENGADMVKVFPASVLGTNFIKDVKGPFPHIPIIPTGGINLDNVKSFIEAGSEAVGIGGSLINKDAINRADFDSIKEIASQYVQEVKKARISLDK</sequence>
<evidence type="ECO:0000313" key="7">
    <source>
        <dbReference type="Proteomes" id="UP000218887"/>
    </source>
</evidence>
<evidence type="ECO:0000256" key="2">
    <source>
        <dbReference type="ARBA" id="ARBA00006906"/>
    </source>
</evidence>
<name>A0A2A2I9L0_9BACI</name>
<keyword evidence="7" id="KW-1185">Reference proteome</keyword>
<dbReference type="Gene3D" id="3.20.20.70">
    <property type="entry name" value="Aldolase class I"/>
    <property type="match status" value="1"/>
</dbReference>
<dbReference type="GO" id="GO:0016829">
    <property type="term" value="F:lyase activity"/>
    <property type="evidence" value="ECO:0007669"/>
    <property type="project" value="UniProtKB-KW"/>
</dbReference>
<gene>
    <name evidence="6" type="ORF">CIL05_16970</name>
</gene>
<proteinExistence type="inferred from homology"/>
<comment type="similarity">
    <text evidence="2">Belongs to the KHG/KDPG aldolase family.</text>
</comment>
<comment type="caution">
    <text evidence="6">The sequence shown here is derived from an EMBL/GenBank/DDBJ whole genome shotgun (WGS) entry which is preliminary data.</text>
</comment>
<comment type="subunit">
    <text evidence="3">Homotrimer.</text>
</comment>
<dbReference type="OrthoDB" id="9802667at2"/>
<evidence type="ECO:0000256" key="4">
    <source>
        <dbReference type="ARBA" id="ARBA00023239"/>
    </source>
</evidence>
<dbReference type="PANTHER" id="PTHR30246">
    <property type="entry name" value="2-KETO-3-DEOXY-6-PHOSPHOGLUCONATE ALDOLASE"/>
    <property type="match status" value="1"/>
</dbReference>